<comment type="caution">
    <text evidence="5">The sequence shown here is derived from an EMBL/GenBank/DDBJ whole genome shotgun (WGS) entry which is preliminary data.</text>
</comment>
<accession>A0A1V4IJG0</accession>
<comment type="similarity">
    <text evidence="1">Belongs to the CdaR family.</text>
</comment>
<dbReference type="InterPro" id="IPR041522">
    <property type="entry name" value="CdaR_GGDEF"/>
</dbReference>
<dbReference type="AlphaFoldDB" id="A0A1V4IJG0"/>
<evidence type="ECO:0000313" key="6">
    <source>
        <dbReference type="Proteomes" id="UP000191056"/>
    </source>
</evidence>
<gene>
    <name evidence="5" type="primary">pucR_3</name>
    <name evidence="5" type="ORF">CLCHR_31660</name>
</gene>
<evidence type="ECO:0000313" key="5">
    <source>
        <dbReference type="EMBL" id="OPJ59980.1"/>
    </source>
</evidence>
<dbReference type="Proteomes" id="UP000191056">
    <property type="component" value="Unassembled WGS sequence"/>
</dbReference>
<evidence type="ECO:0000259" key="4">
    <source>
        <dbReference type="Pfam" id="PF17853"/>
    </source>
</evidence>
<protein>
    <submittedName>
        <fullName evidence="5">Purine catabolism regulatory protein</fullName>
    </submittedName>
</protein>
<dbReference type="STRING" id="225345.CLCHR_31660"/>
<dbReference type="PANTHER" id="PTHR33744">
    <property type="entry name" value="CARBOHYDRATE DIACID REGULATOR"/>
    <property type="match status" value="1"/>
</dbReference>
<dbReference type="Gene3D" id="1.10.10.2840">
    <property type="entry name" value="PucR C-terminal helix-turn-helix domain"/>
    <property type="match status" value="1"/>
</dbReference>
<reference evidence="5 6" key="1">
    <citation type="submission" date="2017-03" db="EMBL/GenBank/DDBJ databases">
        <title>Genome sequence of Clostridium chromiireducens DSM 23318.</title>
        <authorList>
            <person name="Poehlein A."/>
            <person name="Daniel R."/>
        </authorList>
    </citation>
    <scope>NUCLEOTIDE SEQUENCE [LARGE SCALE GENOMIC DNA]</scope>
    <source>
        <strain evidence="5 6">DSM 23318</strain>
    </source>
</reference>
<keyword evidence="6" id="KW-1185">Reference proteome</keyword>
<dbReference type="InterPro" id="IPR042070">
    <property type="entry name" value="PucR_C-HTH_sf"/>
</dbReference>
<dbReference type="Pfam" id="PF17853">
    <property type="entry name" value="GGDEF_2"/>
    <property type="match status" value="1"/>
</dbReference>
<dbReference type="InterPro" id="IPR012914">
    <property type="entry name" value="PucR_dom"/>
</dbReference>
<feature type="domain" description="Purine catabolism PurC-like" evidence="2">
    <location>
        <begin position="6"/>
        <end position="124"/>
    </location>
</feature>
<evidence type="ECO:0000259" key="3">
    <source>
        <dbReference type="Pfam" id="PF13556"/>
    </source>
</evidence>
<dbReference type="InterPro" id="IPR051448">
    <property type="entry name" value="CdaR-like_regulators"/>
</dbReference>
<evidence type="ECO:0000259" key="2">
    <source>
        <dbReference type="Pfam" id="PF07905"/>
    </source>
</evidence>
<name>A0A1V4IJG0_9CLOT</name>
<feature type="domain" description="CdaR GGDEF-like" evidence="4">
    <location>
        <begin position="296"/>
        <end position="424"/>
    </location>
</feature>
<dbReference type="PANTHER" id="PTHR33744:SF1">
    <property type="entry name" value="DNA-BINDING TRANSCRIPTIONAL ACTIVATOR ADER"/>
    <property type="match status" value="1"/>
</dbReference>
<dbReference type="OrthoDB" id="143422at2"/>
<dbReference type="Pfam" id="PF13556">
    <property type="entry name" value="HTH_30"/>
    <property type="match status" value="1"/>
</dbReference>
<feature type="domain" description="PucR C-terminal helix-turn-helix" evidence="3">
    <location>
        <begin position="478"/>
        <end position="533"/>
    </location>
</feature>
<dbReference type="InterPro" id="IPR025736">
    <property type="entry name" value="PucR_C-HTH_dom"/>
</dbReference>
<dbReference type="Pfam" id="PF07905">
    <property type="entry name" value="PucR"/>
    <property type="match status" value="1"/>
</dbReference>
<evidence type="ECO:0000256" key="1">
    <source>
        <dbReference type="ARBA" id="ARBA00006754"/>
    </source>
</evidence>
<organism evidence="5 6">
    <name type="scientific">Clostridium chromiireducens</name>
    <dbReference type="NCBI Taxonomy" id="225345"/>
    <lineage>
        <taxon>Bacteria</taxon>
        <taxon>Bacillati</taxon>
        <taxon>Bacillota</taxon>
        <taxon>Clostridia</taxon>
        <taxon>Eubacteriales</taxon>
        <taxon>Clostridiaceae</taxon>
        <taxon>Clostridium</taxon>
    </lineage>
</organism>
<dbReference type="RefSeq" id="WP_079440779.1">
    <property type="nucleotide sequence ID" value="NZ_JBLZIA010000022.1"/>
</dbReference>
<proteinExistence type="inferred from homology"/>
<dbReference type="EMBL" id="MZGT01000044">
    <property type="protein sequence ID" value="OPJ59980.1"/>
    <property type="molecule type" value="Genomic_DNA"/>
</dbReference>
<sequence length="542" mass="62812">MTLEWLINSTELNNFKCVAGKNKLNNHLSSVNILDNPDVIRWIKKDELVLTTGYIFKDSKEAQINIIRELKETGCCALGIKIKRFFETIPEIMIEEAEKVGLPLVEVPFYYSFSEISKLIYNKIYSNELNNDLLQYSIINKLSSAFFENQGLDVMINELSHFINKSIIITDCDYNVFSAIFSLDYKHLINEIDLPKISPTEIASHISHTEISDTAYRKLKINDEVFRFFVLTLPNFTGLVCVLIDDNDISSYDKLLLEKAKNIISLEITQSNKAKSFSNSYHNFFFDFLISENARSEKDILEICNFYDFDYTKKRVCVSFVLENCGSDQHRNKIISTLQQAISNKFRDHHGLFLCANNNILSLFLFYKSEQSNIWAVNNTYNIISDFYNKLGDSISCTINIGISRCHSGINSIRTTFKDTLNCINLKKHQNDADHICCYTDKLEYHLLSTLPESYLLKLCEDTISPLIEFDKNNNANLIDTLRIYYQSKFNSTDTAKKLFLHRNTLIHRLDKIKELLHSDFIDNDRMFSIYLGICAYEILKD</sequence>